<comment type="caution">
    <text evidence="3">The sequence shown here is derived from an EMBL/GenBank/DDBJ whole genome shotgun (WGS) entry which is preliminary data.</text>
</comment>
<feature type="compositionally biased region" description="Low complexity" evidence="1">
    <location>
        <begin position="339"/>
        <end position="351"/>
    </location>
</feature>
<protein>
    <submittedName>
        <fullName evidence="3">Metallo-beta-lactamase family protein</fullName>
    </submittedName>
</protein>
<gene>
    <name evidence="3" type="ORF">D187_006531</name>
</gene>
<feature type="compositionally biased region" description="Basic and acidic residues" evidence="1">
    <location>
        <begin position="325"/>
        <end position="338"/>
    </location>
</feature>
<keyword evidence="4" id="KW-1185">Reference proteome</keyword>
<dbReference type="SUPFAM" id="SSF56281">
    <property type="entry name" value="Metallo-hydrolase/oxidoreductase"/>
    <property type="match status" value="1"/>
</dbReference>
<accession>S9PJB4</accession>
<dbReference type="RefSeq" id="WP_002631919.1">
    <property type="nucleotide sequence ID" value="NZ_ANAH02000006.1"/>
</dbReference>
<dbReference type="InterPro" id="IPR052159">
    <property type="entry name" value="Competence_DNA_uptake"/>
</dbReference>
<dbReference type="AlphaFoldDB" id="S9PJB4"/>
<feature type="compositionally biased region" description="Polar residues" evidence="1">
    <location>
        <begin position="430"/>
        <end position="443"/>
    </location>
</feature>
<evidence type="ECO:0000256" key="1">
    <source>
        <dbReference type="SAM" id="MobiDB-lite"/>
    </source>
</evidence>
<name>S9PJB4_CYSF2</name>
<dbReference type="PANTHER" id="PTHR30619">
    <property type="entry name" value="DNA INTERNALIZATION/COMPETENCE PROTEIN COMEC/REC2"/>
    <property type="match status" value="1"/>
</dbReference>
<sequence>MSRPLRTFITLLGLWLLGACEKPTAPPPPAAAKAAQATPLRYFGRPADGKLHVYFLDVDQGDATLIVSPTGRTVLVDAGPPSAGAHLANRLPELLTGKLDLVILTHPHVDHYGGLSAALGAVGARRLLEPQLPGTPADYDALLGAIGTSGMEVFSPAPPANAEPLRLPLGGGAELTVLWPRAPTEKLLTGDNPQELNSIVLRLTYQDTSVLLPGDALEKTEQYLLARGAPLPSTLLKVGAHGAATANSAAFLDAVRPRAALVSTGAGSPELAPSRNVLGRLEAMKARVFRTDRDGEVHAVSDGQHFTLTPQRHSAGSGPGESESFEGKLDPAVAERGDAGTPARDAATAAPGKTEVAAASRAQPRGGPASGQGVDIDLDKAPPPTPKTVREERAPSPADGRTRYVASRKSDVYHLPDCPAVKRIKDENRLNFTTREQAASGNTRRPARDCHP</sequence>
<dbReference type="InterPro" id="IPR001279">
    <property type="entry name" value="Metallo-B-lactamas"/>
</dbReference>
<dbReference type="Gene3D" id="3.40.10.10">
    <property type="entry name" value="DNA Methylphosphotriester Repair Domain"/>
    <property type="match status" value="1"/>
</dbReference>
<dbReference type="PROSITE" id="PS51257">
    <property type="entry name" value="PROKAR_LIPOPROTEIN"/>
    <property type="match status" value="1"/>
</dbReference>
<evidence type="ECO:0000259" key="2">
    <source>
        <dbReference type="SMART" id="SM00849"/>
    </source>
</evidence>
<dbReference type="InterPro" id="IPR035681">
    <property type="entry name" value="ComA-like_MBL"/>
</dbReference>
<dbReference type="SMART" id="SM00849">
    <property type="entry name" value="Lactamase_B"/>
    <property type="match status" value="1"/>
</dbReference>
<feature type="region of interest" description="Disordered" evidence="1">
    <location>
        <begin position="300"/>
        <end position="408"/>
    </location>
</feature>
<dbReference type="Proteomes" id="UP000011682">
    <property type="component" value="Unassembled WGS sequence"/>
</dbReference>
<dbReference type="PANTHER" id="PTHR30619:SF1">
    <property type="entry name" value="RECOMBINATION PROTEIN 2"/>
    <property type="match status" value="1"/>
</dbReference>
<proteinExistence type="predicted"/>
<evidence type="ECO:0000313" key="3">
    <source>
        <dbReference type="EMBL" id="EPX63121.1"/>
    </source>
</evidence>
<reference evidence="3" key="1">
    <citation type="submission" date="2013-05" db="EMBL/GenBank/DDBJ databases">
        <title>Genome assembly of Cystobacter fuscus DSM 2262.</title>
        <authorList>
            <person name="Sharma G."/>
            <person name="Khatri I."/>
            <person name="Kaur C."/>
            <person name="Mayilraj S."/>
            <person name="Subramanian S."/>
        </authorList>
    </citation>
    <scope>NUCLEOTIDE SEQUENCE [LARGE SCALE GENOMIC DNA]</scope>
    <source>
        <strain evidence="3">DSM 2262</strain>
    </source>
</reference>
<evidence type="ECO:0000313" key="4">
    <source>
        <dbReference type="Proteomes" id="UP000011682"/>
    </source>
</evidence>
<feature type="region of interest" description="Disordered" evidence="1">
    <location>
        <begin position="429"/>
        <end position="452"/>
    </location>
</feature>
<dbReference type="eggNOG" id="COG2333">
    <property type="taxonomic scope" value="Bacteria"/>
</dbReference>
<dbReference type="InterPro" id="IPR036866">
    <property type="entry name" value="RibonucZ/Hydroxyglut_hydro"/>
</dbReference>
<dbReference type="InterPro" id="IPR035451">
    <property type="entry name" value="Ada-like_dom_sf"/>
</dbReference>
<dbReference type="CDD" id="cd07731">
    <property type="entry name" value="ComA-like_MBL-fold"/>
    <property type="match status" value="1"/>
</dbReference>
<dbReference type="SUPFAM" id="SSF57884">
    <property type="entry name" value="Ada DNA repair protein, N-terminal domain (N-Ada 10)"/>
    <property type="match status" value="1"/>
</dbReference>
<dbReference type="Pfam" id="PF00753">
    <property type="entry name" value="Lactamase_B"/>
    <property type="match status" value="1"/>
</dbReference>
<dbReference type="Gene3D" id="3.60.15.10">
    <property type="entry name" value="Ribonuclease Z/Hydroxyacylglutathione hydrolase-like"/>
    <property type="match status" value="1"/>
</dbReference>
<organism evidence="3 4">
    <name type="scientific">Cystobacter fuscus (strain ATCC 25194 / DSM 2262 / NBRC 100088 / M29)</name>
    <dbReference type="NCBI Taxonomy" id="1242864"/>
    <lineage>
        <taxon>Bacteria</taxon>
        <taxon>Pseudomonadati</taxon>
        <taxon>Myxococcota</taxon>
        <taxon>Myxococcia</taxon>
        <taxon>Myxococcales</taxon>
        <taxon>Cystobacterineae</taxon>
        <taxon>Archangiaceae</taxon>
        <taxon>Cystobacter</taxon>
    </lineage>
</organism>
<dbReference type="OrthoDB" id="9790149at2"/>
<feature type="domain" description="Metallo-beta-lactamase" evidence="2">
    <location>
        <begin position="60"/>
        <end position="266"/>
    </location>
</feature>
<dbReference type="EMBL" id="ANAH02000006">
    <property type="protein sequence ID" value="EPX63121.1"/>
    <property type="molecule type" value="Genomic_DNA"/>
</dbReference>